<comment type="similarity">
    <text evidence="1 9 11">Belongs to the peptidase A8 family.</text>
</comment>
<evidence type="ECO:0000256" key="8">
    <source>
        <dbReference type="ARBA" id="ARBA00023136"/>
    </source>
</evidence>
<evidence type="ECO:0000256" key="4">
    <source>
        <dbReference type="ARBA" id="ARBA00022692"/>
    </source>
</evidence>
<dbReference type="PROSITE" id="PS00855">
    <property type="entry name" value="SPASE_II"/>
    <property type="match status" value="1"/>
</dbReference>
<keyword evidence="2 9" id="KW-1003">Cell membrane</keyword>
<dbReference type="NCBIfam" id="TIGR00077">
    <property type="entry name" value="lspA"/>
    <property type="match status" value="1"/>
</dbReference>
<gene>
    <name evidence="9 12" type="primary">lspA</name>
    <name evidence="12" type="ORF">K8U80_07470</name>
</gene>
<keyword evidence="7 9" id="KW-1133">Transmembrane helix</keyword>
<evidence type="ECO:0000256" key="5">
    <source>
        <dbReference type="ARBA" id="ARBA00022750"/>
    </source>
</evidence>
<sequence length="183" mass="19553">MADNKIKPFVPERVWRAAVAGILFAAFLIVDQVTKVMMRDAVSAGFTSADFIPGILELRFAMNTGAAFSLGEGFGFVFVILALAVVVFTVVYLWRAPLVSRLEVIGLGMLAGGAVGNAIDRMLFGFVTDFFATTFISFPVFNVADIGITCGAVIAFVGFLLSPANREDTDERAEKAPRGGGSR</sequence>
<feature type="active site" evidence="9">
    <location>
        <position position="129"/>
    </location>
</feature>
<evidence type="ECO:0000256" key="11">
    <source>
        <dbReference type="RuleBase" id="RU004181"/>
    </source>
</evidence>
<name>A0A921IPI4_9ACTN</name>
<comment type="function">
    <text evidence="9 10">This protein specifically catalyzes the removal of signal peptides from prolipoproteins.</text>
</comment>
<keyword evidence="5 9" id="KW-0064">Aspartyl protease</keyword>
<dbReference type="GO" id="GO:0005886">
    <property type="term" value="C:plasma membrane"/>
    <property type="evidence" value="ECO:0007669"/>
    <property type="project" value="UniProtKB-SubCell"/>
</dbReference>
<comment type="pathway">
    <text evidence="9">Protein modification; lipoprotein biosynthesis (signal peptide cleavage).</text>
</comment>
<evidence type="ECO:0000256" key="9">
    <source>
        <dbReference type="HAMAP-Rule" id="MF_00161"/>
    </source>
</evidence>
<dbReference type="Pfam" id="PF01252">
    <property type="entry name" value="Peptidase_A8"/>
    <property type="match status" value="1"/>
</dbReference>
<dbReference type="InterPro" id="IPR001872">
    <property type="entry name" value="Peptidase_A8"/>
</dbReference>
<feature type="transmembrane region" description="Helical" evidence="9">
    <location>
        <begin position="14"/>
        <end position="30"/>
    </location>
</feature>
<evidence type="ECO:0000256" key="1">
    <source>
        <dbReference type="ARBA" id="ARBA00006139"/>
    </source>
</evidence>
<comment type="catalytic activity">
    <reaction evidence="9 10">
        <text>Release of signal peptides from bacterial membrane prolipoproteins. Hydrolyzes -Xaa-Yaa-Zaa-|-(S,diacylglyceryl)Cys-, in which Xaa is hydrophobic (preferably Leu), and Yaa (Ala or Ser) and Zaa (Gly or Ala) have small, neutral side chains.</text>
        <dbReference type="EC" id="3.4.23.36"/>
    </reaction>
</comment>
<organism evidence="12 13">
    <name type="scientific">Collinsella ihumii</name>
    <dbReference type="NCBI Taxonomy" id="1720204"/>
    <lineage>
        <taxon>Bacteria</taxon>
        <taxon>Bacillati</taxon>
        <taxon>Actinomycetota</taxon>
        <taxon>Coriobacteriia</taxon>
        <taxon>Coriobacteriales</taxon>
        <taxon>Coriobacteriaceae</taxon>
        <taxon>Collinsella</taxon>
    </lineage>
</organism>
<dbReference type="PANTHER" id="PTHR33695:SF1">
    <property type="entry name" value="LIPOPROTEIN SIGNAL PEPTIDASE"/>
    <property type="match status" value="1"/>
</dbReference>
<evidence type="ECO:0000256" key="6">
    <source>
        <dbReference type="ARBA" id="ARBA00022801"/>
    </source>
</evidence>
<dbReference type="AlphaFoldDB" id="A0A921IPI4"/>
<evidence type="ECO:0000256" key="7">
    <source>
        <dbReference type="ARBA" id="ARBA00022989"/>
    </source>
</evidence>
<comment type="caution">
    <text evidence="12">The sequence shown here is derived from an EMBL/GenBank/DDBJ whole genome shotgun (WGS) entry which is preliminary data.</text>
</comment>
<reference evidence="12" key="2">
    <citation type="submission" date="2021-09" db="EMBL/GenBank/DDBJ databases">
        <authorList>
            <person name="Gilroy R."/>
        </authorList>
    </citation>
    <scope>NUCLEOTIDE SEQUENCE</scope>
    <source>
        <strain evidence="12">ChiGjej2B2-7701</strain>
    </source>
</reference>
<reference evidence="12" key="1">
    <citation type="journal article" date="2021" name="PeerJ">
        <title>Extensive microbial diversity within the chicken gut microbiome revealed by metagenomics and culture.</title>
        <authorList>
            <person name="Gilroy R."/>
            <person name="Ravi A."/>
            <person name="Getino M."/>
            <person name="Pursley I."/>
            <person name="Horton D.L."/>
            <person name="Alikhan N.F."/>
            <person name="Baker D."/>
            <person name="Gharbi K."/>
            <person name="Hall N."/>
            <person name="Watson M."/>
            <person name="Adriaenssens E.M."/>
            <person name="Foster-Nyarko E."/>
            <person name="Jarju S."/>
            <person name="Secka A."/>
            <person name="Antonio M."/>
            <person name="Oren A."/>
            <person name="Chaudhuri R.R."/>
            <person name="La Ragione R."/>
            <person name="Hildebrand F."/>
            <person name="Pallen M.J."/>
        </authorList>
    </citation>
    <scope>NUCLEOTIDE SEQUENCE</scope>
    <source>
        <strain evidence="12">ChiGjej2B2-7701</strain>
    </source>
</reference>
<evidence type="ECO:0000256" key="3">
    <source>
        <dbReference type="ARBA" id="ARBA00022670"/>
    </source>
</evidence>
<dbReference type="Proteomes" id="UP000746751">
    <property type="component" value="Unassembled WGS sequence"/>
</dbReference>
<dbReference type="EC" id="3.4.23.36" evidence="9"/>
<accession>A0A921IPI4</accession>
<dbReference type="EMBL" id="DYVF01000046">
    <property type="protein sequence ID" value="HJG31220.1"/>
    <property type="molecule type" value="Genomic_DNA"/>
</dbReference>
<evidence type="ECO:0000256" key="2">
    <source>
        <dbReference type="ARBA" id="ARBA00022475"/>
    </source>
</evidence>
<evidence type="ECO:0000256" key="10">
    <source>
        <dbReference type="RuleBase" id="RU000594"/>
    </source>
</evidence>
<keyword evidence="3 9" id="KW-0645">Protease</keyword>
<dbReference type="GO" id="GO:0004190">
    <property type="term" value="F:aspartic-type endopeptidase activity"/>
    <property type="evidence" value="ECO:0007669"/>
    <property type="project" value="UniProtKB-UniRule"/>
</dbReference>
<dbReference type="PANTHER" id="PTHR33695">
    <property type="entry name" value="LIPOPROTEIN SIGNAL PEPTIDASE"/>
    <property type="match status" value="1"/>
</dbReference>
<keyword evidence="8 9" id="KW-0472">Membrane</keyword>
<proteinExistence type="inferred from homology"/>
<keyword evidence="6 9" id="KW-0378">Hydrolase</keyword>
<dbReference type="HAMAP" id="MF_00161">
    <property type="entry name" value="LspA"/>
    <property type="match status" value="1"/>
</dbReference>
<protein>
    <recommendedName>
        <fullName evidence="9">Lipoprotein signal peptidase</fullName>
        <ecNumber evidence="9">3.4.23.36</ecNumber>
    </recommendedName>
    <alternativeName>
        <fullName evidence="9">Prolipoprotein signal peptidase</fullName>
    </alternativeName>
    <alternativeName>
        <fullName evidence="9">Signal peptidase II</fullName>
        <shortName evidence="9">SPase II</shortName>
    </alternativeName>
</protein>
<evidence type="ECO:0000313" key="13">
    <source>
        <dbReference type="Proteomes" id="UP000746751"/>
    </source>
</evidence>
<feature type="transmembrane region" description="Helical" evidence="9">
    <location>
        <begin position="139"/>
        <end position="162"/>
    </location>
</feature>
<keyword evidence="4 9" id="KW-0812">Transmembrane</keyword>
<evidence type="ECO:0000313" key="12">
    <source>
        <dbReference type="EMBL" id="HJG31220.1"/>
    </source>
</evidence>
<dbReference type="GO" id="GO:0006508">
    <property type="term" value="P:proteolysis"/>
    <property type="evidence" value="ECO:0007669"/>
    <property type="project" value="UniProtKB-KW"/>
</dbReference>
<feature type="transmembrane region" description="Helical" evidence="9">
    <location>
        <begin position="101"/>
        <end position="119"/>
    </location>
</feature>
<comment type="subcellular location">
    <subcellularLocation>
        <location evidence="9">Cell membrane</location>
        <topology evidence="9">Multi-pass membrane protein</topology>
    </subcellularLocation>
</comment>
<dbReference type="PRINTS" id="PR00781">
    <property type="entry name" value="LIPOSIGPTASE"/>
</dbReference>
<feature type="active site" evidence="9">
    <location>
        <position position="145"/>
    </location>
</feature>
<feature type="transmembrane region" description="Helical" evidence="9">
    <location>
        <begin position="74"/>
        <end position="94"/>
    </location>
</feature>